<organism evidence="1 2">
    <name type="scientific">Marasmius crinis-equi</name>
    <dbReference type="NCBI Taxonomy" id="585013"/>
    <lineage>
        <taxon>Eukaryota</taxon>
        <taxon>Fungi</taxon>
        <taxon>Dikarya</taxon>
        <taxon>Basidiomycota</taxon>
        <taxon>Agaricomycotina</taxon>
        <taxon>Agaricomycetes</taxon>
        <taxon>Agaricomycetidae</taxon>
        <taxon>Agaricales</taxon>
        <taxon>Marasmiineae</taxon>
        <taxon>Marasmiaceae</taxon>
        <taxon>Marasmius</taxon>
    </lineage>
</organism>
<sequence>MIPEGYVPTGQKRVLVNEKVYSIAHFRTMDWGMENCRFVFEIPASNDTDSKFYKYAVLQSATAAPVVRADIWRVETQAPVHARPKRLETDPIASLDLTYGSSIRSSMFTCKAASLYDYEIEQRK</sequence>
<evidence type="ECO:0008006" key="3">
    <source>
        <dbReference type="Google" id="ProtNLM"/>
    </source>
</evidence>
<gene>
    <name evidence="1" type="ORF">V5O48_015031</name>
</gene>
<name>A0ABR3EVP5_9AGAR</name>
<accession>A0ABR3EVP5</accession>
<protein>
    <recommendedName>
        <fullName evidence="3">Ubiquitin 3 binding protein But2 C-terminal domain-containing protein</fullName>
    </recommendedName>
</protein>
<reference evidence="1 2" key="1">
    <citation type="submission" date="2024-02" db="EMBL/GenBank/DDBJ databases">
        <title>A draft genome for the cacao thread blight pathogen Marasmius crinis-equi.</title>
        <authorList>
            <person name="Cohen S.P."/>
            <person name="Baruah I.K."/>
            <person name="Amoako-Attah I."/>
            <person name="Bukari Y."/>
            <person name="Meinhardt L.W."/>
            <person name="Bailey B.A."/>
        </authorList>
    </citation>
    <scope>NUCLEOTIDE SEQUENCE [LARGE SCALE GENOMIC DNA]</scope>
    <source>
        <strain evidence="1 2">GH-76</strain>
    </source>
</reference>
<comment type="caution">
    <text evidence="1">The sequence shown here is derived from an EMBL/GenBank/DDBJ whole genome shotgun (WGS) entry which is preliminary data.</text>
</comment>
<dbReference type="Proteomes" id="UP001465976">
    <property type="component" value="Unassembled WGS sequence"/>
</dbReference>
<proteinExistence type="predicted"/>
<evidence type="ECO:0000313" key="1">
    <source>
        <dbReference type="EMBL" id="KAL0566967.1"/>
    </source>
</evidence>
<dbReference type="EMBL" id="JBAHYK010001719">
    <property type="protein sequence ID" value="KAL0566967.1"/>
    <property type="molecule type" value="Genomic_DNA"/>
</dbReference>
<keyword evidence="2" id="KW-1185">Reference proteome</keyword>
<evidence type="ECO:0000313" key="2">
    <source>
        <dbReference type="Proteomes" id="UP001465976"/>
    </source>
</evidence>